<feature type="compositionally biased region" description="Polar residues" evidence="7">
    <location>
        <begin position="334"/>
        <end position="350"/>
    </location>
</feature>
<name>A0A8J2PLU7_9HEXA</name>
<comment type="caution">
    <text evidence="9">The sequence shown here is derived from an EMBL/GenBank/DDBJ whole genome shotgun (WGS) entry which is preliminary data.</text>
</comment>
<feature type="compositionally biased region" description="Basic residues" evidence="7">
    <location>
        <begin position="507"/>
        <end position="519"/>
    </location>
</feature>
<dbReference type="PROSITE" id="PS00028">
    <property type="entry name" value="ZINC_FINGER_C2H2_1"/>
    <property type="match status" value="6"/>
</dbReference>
<keyword evidence="10" id="KW-1185">Reference proteome</keyword>
<feature type="domain" description="C2H2-type" evidence="8">
    <location>
        <begin position="442"/>
        <end position="470"/>
    </location>
</feature>
<evidence type="ECO:0000256" key="6">
    <source>
        <dbReference type="SAM" id="Coils"/>
    </source>
</evidence>
<accession>A0A8J2PLU7</accession>
<feature type="compositionally biased region" description="Basic and acidic residues" evidence="7">
    <location>
        <begin position="496"/>
        <end position="506"/>
    </location>
</feature>
<keyword evidence="4" id="KW-0862">Zinc</keyword>
<keyword evidence="1" id="KW-0479">Metal-binding</keyword>
<keyword evidence="2" id="KW-0677">Repeat</keyword>
<keyword evidence="3 5" id="KW-0863">Zinc-finger</keyword>
<dbReference type="PROSITE" id="PS50157">
    <property type="entry name" value="ZINC_FINGER_C2H2_2"/>
    <property type="match status" value="6"/>
</dbReference>
<dbReference type="EMBL" id="CAJVCH010535790">
    <property type="protein sequence ID" value="CAG7825328.1"/>
    <property type="molecule type" value="Genomic_DNA"/>
</dbReference>
<dbReference type="PANTHER" id="PTHR24379:SF121">
    <property type="entry name" value="C2H2-TYPE DOMAIN-CONTAINING PROTEIN"/>
    <property type="match status" value="1"/>
</dbReference>
<evidence type="ECO:0000256" key="4">
    <source>
        <dbReference type="ARBA" id="ARBA00022833"/>
    </source>
</evidence>
<keyword evidence="6" id="KW-0175">Coiled coil</keyword>
<dbReference type="Pfam" id="PF12874">
    <property type="entry name" value="zf-met"/>
    <property type="match status" value="1"/>
</dbReference>
<dbReference type="Pfam" id="PF13912">
    <property type="entry name" value="zf-C2H2_6"/>
    <property type="match status" value="1"/>
</dbReference>
<evidence type="ECO:0000256" key="3">
    <source>
        <dbReference type="ARBA" id="ARBA00022771"/>
    </source>
</evidence>
<dbReference type="Pfam" id="PF00096">
    <property type="entry name" value="zf-C2H2"/>
    <property type="match status" value="1"/>
</dbReference>
<feature type="compositionally biased region" description="Basic and acidic residues" evidence="7">
    <location>
        <begin position="520"/>
        <end position="532"/>
    </location>
</feature>
<feature type="domain" description="C2H2-type" evidence="8">
    <location>
        <begin position="597"/>
        <end position="625"/>
    </location>
</feature>
<dbReference type="Proteomes" id="UP000708208">
    <property type="component" value="Unassembled WGS sequence"/>
</dbReference>
<feature type="non-terminal residue" evidence="9">
    <location>
        <position position="1"/>
    </location>
</feature>
<evidence type="ECO:0000256" key="5">
    <source>
        <dbReference type="PROSITE-ProRule" id="PRU00042"/>
    </source>
</evidence>
<protein>
    <recommendedName>
        <fullName evidence="8">C2H2-type domain-containing protein</fullName>
    </recommendedName>
</protein>
<feature type="domain" description="C2H2-type" evidence="8">
    <location>
        <begin position="570"/>
        <end position="597"/>
    </location>
</feature>
<feature type="domain" description="C2H2-type" evidence="8">
    <location>
        <begin position="625"/>
        <end position="652"/>
    </location>
</feature>
<dbReference type="OrthoDB" id="1405595at2759"/>
<evidence type="ECO:0000256" key="1">
    <source>
        <dbReference type="ARBA" id="ARBA00022723"/>
    </source>
</evidence>
<feature type="domain" description="C2H2-type" evidence="8">
    <location>
        <begin position="413"/>
        <end position="441"/>
    </location>
</feature>
<evidence type="ECO:0000313" key="9">
    <source>
        <dbReference type="EMBL" id="CAG7825328.1"/>
    </source>
</evidence>
<organism evidence="9 10">
    <name type="scientific">Allacma fusca</name>
    <dbReference type="NCBI Taxonomy" id="39272"/>
    <lineage>
        <taxon>Eukaryota</taxon>
        <taxon>Metazoa</taxon>
        <taxon>Ecdysozoa</taxon>
        <taxon>Arthropoda</taxon>
        <taxon>Hexapoda</taxon>
        <taxon>Collembola</taxon>
        <taxon>Symphypleona</taxon>
        <taxon>Sminthuridae</taxon>
        <taxon>Allacma</taxon>
    </lineage>
</organism>
<feature type="region of interest" description="Disordered" evidence="7">
    <location>
        <begin position="496"/>
        <end position="565"/>
    </location>
</feature>
<gene>
    <name evidence="9" type="ORF">AFUS01_LOCUS35444</name>
</gene>
<dbReference type="AlphaFoldDB" id="A0A8J2PLU7"/>
<evidence type="ECO:0000256" key="2">
    <source>
        <dbReference type="ARBA" id="ARBA00022737"/>
    </source>
</evidence>
<sequence>EYEPRGKRQSNDCGLLVRDIHEIIGSSGRTVDKDATRATTGEEEGDEVLLLPYCPDCHSKISVMFNLYSQLEQLQNQYACVRNEIAFIVVETIGKNCKNGPMDFIRQQICDKWQEFYMEESSKEDFREYFGLDALAATSQIELQDIYDSIVQDSHENIKEEHEYLMDEDDADCSENLDSQNCNSNNTGALNALRGKKSKRRAPSRAFEVQELAQSGENQLRNFTSHDMETKMAIKSGLKMPRLIPMNPNSKVQKALAAVATKTKDKFRGRSGRGNKSYQIDGIPTEQFYGNHTGEDYESTDMSLLSVTSGNETGDVKPSVKSLKKKALSHLNSKLYNPPKQSSGKSTEFPQLQPMLRYPTRNSGRTRSSQAMIETNPAVEMSSFSSSKAAVGDLVIPPAAENETGAGSTPGIFTCTLCPKFYTTTSRLLRHESLCHPSLKSFHCEFCKKGFSSRLTYKRHMGNVHGESTDNDRILQCPICAKSFLKEYSLSVHMESHTEHTASVERPKKKPRGRPVALKRARELELAKESAKNGEVPNGSAPATPVKKNPLWTPEKPRSELSDAGDGDDLTCRICHKVFPYRTLLNMHFITHAKKNYKCDICNSTFTSYTELKFHSDEVHRNKLLPCSVCSKEFSGAESLQRHFKIHDLKQELIEPVEPEQSDGMLLDPPTVDEPILPN</sequence>
<dbReference type="SMART" id="SM00355">
    <property type="entry name" value="ZnF_C2H2"/>
    <property type="match status" value="6"/>
</dbReference>
<feature type="domain" description="C2H2-type" evidence="8">
    <location>
        <begin position="475"/>
        <end position="502"/>
    </location>
</feature>
<evidence type="ECO:0000256" key="7">
    <source>
        <dbReference type="SAM" id="MobiDB-lite"/>
    </source>
</evidence>
<feature type="region of interest" description="Disordered" evidence="7">
    <location>
        <begin position="658"/>
        <end position="679"/>
    </location>
</feature>
<proteinExistence type="predicted"/>
<dbReference type="GO" id="GO:0008270">
    <property type="term" value="F:zinc ion binding"/>
    <property type="evidence" value="ECO:0007669"/>
    <property type="project" value="UniProtKB-KW"/>
</dbReference>
<evidence type="ECO:0000313" key="10">
    <source>
        <dbReference type="Proteomes" id="UP000708208"/>
    </source>
</evidence>
<feature type="coiled-coil region" evidence="6">
    <location>
        <begin position="64"/>
        <end position="91"/>
    </location>
</feature>
<evidence type="ECO:0000259" key="8">
    <source>
        <dbReference type="PROSITE" id="PS50157"/>
    </source>
</evidence>
<dbReference type="InterPro" id="IPR013087">
    <property type="entry name" value="Znf_C2H2_type"/>
</dbReference>
<dbReference type="PANTHER" id="PTHR24379">
    <property type="entry name" value="KRAB AND ZINC FINGER DOMAIN-CONTAINING"/>
    <property type="match status" value="1"/>
</dbReference>
<feature type="region of interest" description="Disordered" evidence="7">
    <location>
        <begin position="334"/>
        <end position="367"/>
    </location>
</feature>
<reference evidence="9" key="1">
    <citation type="submission" date="2021-06" db="EMBL/GenBank/DDBJ databases">
        <authorList>
            <person name="Hodson N. C."/>
            <person name="Mongue J. A."/>
            <person name="Jaron S. K."/>
        </authorList>
    </citation>
    <scope>NUCLEOTIDE SEQUENCE</scope>
</reference>